<proteinExistence type="inferred from homology"/>
<dbReference type="SMART" id="SM00465">
    <property type="entry name" value="GIYc"/>
    <property type="match status" value="1"/>
</dbReference>
<organism evidence="3 4">
    <name type="scientific">Roseibium salinum</name>
    <dbReference type="NCBI Taxonomy" id="1604349"/>
    <lineage>
        <taxon>Bacteria</taxon>
        <taxon>Pseudomonadati</taxon>
        <taxon>Pseudomonadota</taxon>
        <taxon>Alphaproteobacteria</taxon>
        <taxon>Hyphomicrobiales</taxon>
        <taxon>Stappiaceae</taxon>
        <taxon>Roseibium</taxon>
    </lineage>
</organism>
<dbReference type="InterPro" id="IPR050190">
    <property type="entry name" value="UPF0213_domain"/>
</dbReference>
<dbReference type="InterPro" id="IPR000305">
    <property type="entry name" value="GIY-YIG_endonuc"/>
</dbReference>
<dbReference type="PANTHER" id="PTHR34477">
    <property type="entry name" value="UPF0213 PROTEIN YHBQ"/>
    <property type="match status" value="1"/>
</dbReference>
<dbReference type="Proteomes" id="UP001300261">
    <property type="component" value="Unassembled WGS sequence"/>
</dbReference>
<dbReference type="PANTHER" id="PTHR34477:SF5">
    <property type="entry name" value="BSL5627 PROTEIN"/>
    <property type="match status" value="1"/>
</dbReference>
<gene>
    <name evidence="3" type="ORF">ON753_04540</name>
</gene>
<keyword evidence="4" id="KW-1185">Reference proteome</keyword>
<comment type="similarity">
    <text evidence="1">Belongs to the UPF0213 family.</text>
</comment>
<dbReference type="Gene3D" id="3.40.1440.10">
    <property type="entry name" value="GIY-YIG endonuclease"/>
    <property type="match status" value="1"/>
</dbReference>
<comment type="caution">
    <text evidence="3">The sequence shown here is derived from an EMBL/GenBank/DDBJ whole genome shotgun (WGS) entry which is preliminary data.</text>
</comment>
<accession>A0ABT3QXK6</accession>
<dbReference type="PROSITE" id="PS50164">
    <property type="entry name" value="GIY_YIG"/>
    <property type="match status" value="1"/>
</dbReference>
<protein>
    <submittedName>
        <fullName evidence="3">GIY-YIG nuclease family protein</fullName>
    </submittedName>
</protein>
<evidence type="ECO:0000259" key="2">
    <source>
        <dbReference type="PROSITE" id="PS50164"/>
    </source>
</evidence>
<dbReference type="EMBL" id="JAPEVI010000003">
    <property type="protein sequence ID" value="MCX2721677.1"/>
    <property type="molecule type" value="Genomic_DNA"/>
</dbReference>
<sequence>MTFFVYILASRQRGTLYTGVTNDLARRIHEHREKTASGFTRRYDVTRLVYYESFEAPDLAIAREKRLKRWRREWKIQAIEEFNPDWRDLYEDLNR</sequence>
<dbReference type="RefSeq" id="WP_265961384.1">
    <property type="nucleotide sequence ID" value="NZ_JAPEVI010000003.1"/>
</dbReference>
<dbReference type="CDD" id="cd10448">
    <property type="entry name" value="GIY-YIG_unchar_3"/>
    <property type="match status" value="1"/>
</dbReference>
<dbReference type="Pfam" id="PF01541">
    <property type="entry name" value="GIY-YIG"/>
    <property type="match status" value="1"/>
</dbReference>
<dbReference type="SUPFAM" id="SSF82771">
    <property type="entry name" value="GIY-YIG endonuclease"/>
    <property type="match status" value="1"/>
</dbReference>
<feature type="domain" description="GIY-YIG" evidence="2">
    <location>
        <begin position="1"/>
        <end position="77"/>
    </location>
</feature>
<reference evidence="3 4" key="1">
    <citation type="journal article" date="2016" name="Int. J. Syst. Evol. Microbiol.">
        <title>Labrenzia salina sp. nov., isolated from the rhizosphere of the halophyte Arthrocnemum macrostachyum.</title>
        <authorList>
            <person name="Camacho M."/>
            <person name="Redondo-Gomez S."/>
            <person name="Rodriguez-Llorente I."/>
            <person name="Rohde M."/>
            <person name="Sproer C."/>
            <person name="Schumann P."/>
            <person name="Klenk H.P."/>
            <person name="Montero-Calasanz M.D.C."/>
        </authorList>
    </citation>
    <scope>NUCLEOTIDE SEQUENCE [LARGE SCALE GENOMIC DNA]</scope>
    <source>
        <strain evidence="3 4">DSM 29163</strain>
    </source>
</reference>
<evidence type="ECO:0000313" key="4">
    <source>
        <dbReference type="Proteomes" id="UP001300261"/>
    </source>
</evidence>
<evidence type="ECO:0000313" key="3">
    <source>
        <dbReference type="EMBL" id="MCX2721677.1"/>
    </source>
</evidence>
<dbReference type="InterPro" id="IPR035901">
    <property type="entry name" value="GIY-YIG_endonuc_sf"/>
</dbReference>
<evidence type="ECO:0000256" key="1">
    <source>
        <dbReference type="ARBA" id="ARBA00007435"/>
    </source>
</evidence>
<name>A0ABT3QXK6_9HYPH</name>